<dbReference type="OrthoDB" id="310895at2759"/>
<dbReference type="HOGENOM" id="CLU_005391_5_3_1"/>
<evidence type="ECO:0000256" key="5">
    <source>
        <dbReference type="ARBA" id="ARBA00050387"/>
    </source>
</evidence>
<dbReference type="PANTHER" id="PTHR43353">
    <property type="entry name" value="SUCCINATE-SEMIALDEHYDE DEHYDROGENASE, MITOCHONDRIAL"/>
    <property type="match status" value="1"/>
</dbReference>
<name>B6JWA1_SCHJY</name>
<sequence>MVNSSVFTPKISNISLFDLDRTAARSCVNGQWVESPNKKTFQNINPANNTVITEVADIPAEVVEEAIKAAENAFESFSESPVLERSLMLKTWAELVRKNCDDLSKVMTWENGKTLADSKQEIEFSASFLDWYAGEALRIHGDVTHSGVASNHRIFNVKQPIGVCGLITPWNFPAAMIARKAGAAIAAGCTAVIRAAEVTPLTAIGMIKLAQQAGIPKGVLNLILDSNAKVCGEVITNSPIVRKVSFTGSTNVGKQLMSQSSCTVKKMSLELGGNAPFIVFPDADLEKTIKSLMACKFNSNGQVCVCANRIYVHEDIYDTFANALADLVCEMKIGSGFDPEVKLGPLIAASGAEKVEEHVKDAVANGAKILTGGKRPEGFNECYYEPTVLVNVKEKCRLFREETFGPLAALIKFKDVDEVIKSANSSSVGLAGYVYTNDLNTMFRMAKGLEVGIVGANTEQVNDPFLDFGGIKESGYGKEGGMHGVDEFLIEKAISLQIFPH</sequence>
<dbReference type="PROSITE" id="PS00070">
    <property type="entry name" value="ALDEHYDE_DEHYDR_CYS"/>
    <property type="match status" value="1"/>
</dbReference>
<dbReference type="GO" id="GO:0009450">
    <property type="term" value="P:gamma-aminobutyric acid catabolic process"/>
    <property type="evidence" value="ECO:0000318"/>
    <property type="project" value="GO_Central"/>
</dbReference>
<gene>
    <name evidence="12" type="primary">ssd2</name>
    <name evidence="11" type="ORF">SJAG_00674</name>
</gene>
<protein>
    <recommendedName>
        <fullName evidence="7">succinate-semialdehyde dehydrogenase [NAD(P)(+)]</fullName>
        <ecNumber evidence="7">1.2.1.16</ecNumber>
    </recommendedName>
</protein>
<evidence type="ECO:0000256" key="4">
    <source>
        <dbReference type="ARBA" id="ARBA00023002"/>
    </source>
</evidence>
<evidence type="ECO:0000313" key="13">
    <source>
        <dbReference type="Proteomes" id="UP000001744"/>
    </source>
</evidence>
<dbReference type="PROSITE" id="PS00687">
    <property type="entry name" value="ALDEHYDE_DEHYDR_GLU"/>
    <property type="match status" value="1"/>
</dbReference>
<comment type="pathway">
    <text evidence="1">Amino-acid degradation; 4-aminobutanoate degradation.</text>
</comment>
<dbReference type="EMBL" id="KE651166">
    <property type="protein sequence ID" value="EEB05652.1"/>
    <property type="molecule type" value="Genomic_DNA"/>
</dbReference>
<reference evidence="11 13" key="1">
    <citation type="journal article" date="2011" name="Science">
        <title>Comparative functional genomics of the fission yeasts.</title>
        <authorList>
            <person name="Rhind N."/>
            <person name="Chen Z."/>
            <person name="Yassour M."/>
            <person name="Thompson D.A."/>
            <person name="Haas B.J."/>
            <person name="Habib N."/>
            <person name="Wapinski I."/>
            <person name="Roy S."/>
            <person name="Lin M.F."/>
            <person name="Heiman D.I."/>
            <person name="Young S.K."/>
            <person name="Furuya K."/>
            <person name="Guo Y."/>
            <person name="Pidoux A."/>
            <person name="Chen H.M."/>
            <person name="Robbertse B."/>
            <person name="Goldberg J.M."/>
            <person name="Aoki K."/>
            <person name="Bayne E.H."/>
            <person name="Berlin A.M."/>
            <person name="Desjardins C.A."/>
            <person name="Dobbs E."/>
            <person name="Dukaj L."/>
            <person name="Fan L."/>
            <person name="FitzGerald M.G."/>
            <person name="French C."/>
            <person name="Gujja S."/>
            <person name="Hansen K."/>
            <person name="Keifenheim D."/>
            <person name="Levin J.Z."/>
            <person name="Mosher R.A."/>
            <person name="Mueller C.A."/>
            <person name="Pfiffner J."/>
            <person name="Priest M."/>
            <person name="Russ C."/>
            <person name="Smialowska A."/>
            <person name="Swoboda P."/>
            <person name="Sykes S.M."/>
            <person name="Vaughn M."/>
            <person name="Vengrova S."/>
            <person name="Yoder R."/>
            <person name="Zeng Q."/>
            <person name="Allshire R."/>
            <person name="Baulcombe D."/>
            <person name="Birren B.W."/>
            <person name="Brown W."/>
            <person name="Ekwall K."/>
            <person name="Kellis M."/>
            <person name="Leatherwood J."/>
            <person name="Levin H."/>
            <person name="Margalit H."/>
            <person name="Martienssen R."/>
            <person name="Nieduszynski C.A."/>
            <person name="Spatafora J.W."/>
            <person name="Friedman N."/>
            <person name="Dalgaard J.Z."/>
            <person name="Baumann P."/>
            <person name="Niki H."/>
            <person name="Regev A."/>
            <person name="Nusbaum C."/>
        </authorList>
    </citation>
    <scope>NUCLEOTIDE SEQUENCE [LARGE SCALE GENOMIC DNA]</scope>
    <source>
        <strain evidence="13">yFS275 / FY16936</strain>
    </source>
</reference>
<comment type="similarity">
    <text evidence="2 9">Belongs to the aldehyde dehydrogenase family.</text>
</comment>
<dbReference type="OMA" id="EFAWERQ"/>
<dbReference type="Pfam" id="PF00171">
    <property type="entry name" value="Aldedh"/>
    <property type="match status" value="1"/>
</dbReference>
<dbReference type="PANTHER" id="PTHR43353:SF12">
    <property type="entry name" value="SUCCINATE-SEMIALDEHYDE DEHYDROGENASE C139.05 [NADP(+)]-RELATED"/>
    <property type="match status" value="1"/>
</dbReference>
<keyword evidence="4 9" id="KW-0560">Oxidoreductase</keyword>
<dbReference type="GO" id="GO:0004777">
    <property type="term" value="F:succinate-semialdehyde dehydrogenase (NAD+) activity"/>
    <property type="evidence" value="ECO:0000318"/>
    <property type="project" value="GO_Central"/>
</dbReference>
<dbReference type="InterPro" id="IPR016161">
    <property type="entry name" value="Ald_DH/histidinol_DH"/>
</dbReference>
<proteinExistence type="inferred from homology"/>
<dbReference type="CDD" id="cd07103">
    <property type="entry name" value="ALDH_F5_SSADH_GabD"/>
    <property type="match status" value="1"/>
</dbReference>
<dbReference type="FunFam" id="3.40.309.10:FF:000004">
    <property type="entry name" value="Succinate-semialdehyde dehydrogenase I"/>
    <property type="match status" value="1"/>
</dbReference>
<organism evidence="11 13">
    <name type="scientific">Schizosaccharomyces japonicus (strain yFS275 / FY16936)</name>
    <name type="common">Fission yeast</name>
    <dbReference type="NCBI Taxonomy" id="402676"/>
    <lineage>
        <taxon>Eukaryota</taxon>
        <taxon>Fungi</taxon>
        <taxon>Dikarya</taxon>
        <taxon>Ascomycota</taxon>
        <taxon>Taphrinomycotina</taxon>
        <taxon>Schizosaccharomycetes</taxon>
        <taxon>Schizosaccharomycetales</taxon>
        <taxon>Schizosaccharomycetaceae</taxon>
        <taxon>Schizosaccharomyces</taxon>
    </lineage>
</organism>
<dbReference type="EC" id="1.2.1.16" evidence="7"/>
<dbReference type="VEuPathDB" id="FungiDB:SJAG_00674"/>
<dbReference type="STRING" id="402676.B6JWA1"/>
<dbReference type="InterPro" id="IPR016162">
    <property type="entry name" value="Ald_DH_N"/>
</dbReference>
<dbReference type="Proteomes" id="UP000001744">
    <property type="component" value="Unassembled WGS sequence"/>
</dbReference>
<dbReference type="InterPro" id="IPR016163">
    <property type="entry name" value="Ald_DH_C"/>
</dbReference>
<dbReference type="Gene3D" id="3.40.309.10">
    <property type="entry name" value="Aldehyde Dehydrogenase, Chain A, domain 2"/>
    <property type="match status" value="1"/>
</dbReference>
<dbReference type="Gene3D" id="3.40.605.10">
    <property type="entry name" value="Aldehyde Dehydrogenase, Chain A, domain 1"/>
    <property type="match status" value="1"/>
</dbReference>
<dbReference type="SUPFAM" id="SSF53720">
    <property type="entry name" value="ALDH-like"/>
    <property type="match status" value="1"/>
</dbReference>
<evidence type="ECO:0000259" key="10">
    <source>
        <dbReference type="Pfam" id="PF00171"/>
    </source>
</evidence>
<dbReference type="InterPro" id="IPR050740">
    <property type="entry name" value="Aldehyde_DH_Superfamily"/>
</dbReference>
<evidence type="ECO:0000313" key="12">
    <source>
        <dbReference type="JaponicusDB" id="SJAG_00674"/>
    </source>
</evidence>
<dbReference type="eggNOG" id="KOG2451">
    <property type="taxonomic scope" value="Eukaryota"/>
</dbReference>
<accession>B6JWA1</accession>
<evidence type="ECO:0000256" key="7">
    <source>
        <dbReference type="ARBA" id="ARBA00067047"/>
    </source>
</evidence>
<evidence type="ECO:0000313" key="11">
    <source>
        <dbReference type="EMBL" id="EEB05652.1"/>
    </source>
</evidence>
<comment type="subunit">
    <text evidence="3">Homotetramer.</text>
</comment>
<comment type="catalytic activity">
    <reaction evidence="6">
        <text>succinate semialdehyde + NAD(+) + H2O = succinate + NADH + 2 H(+)</text>
        <dbReference type="Rhea" id="RHEA:13217"/>
        <dbReference type="ChEBI" id="CHEBI:15377"/>
        <dbReference type="ChEBI" id="CHEBI:15378"/>
        <dbReference type="ChEBI" id="CHEBI:30031"/>
        <dbReference type="ChEBI" id="CHEBI:57540"/>
        <dbReference type="ChEBI" id="CHEBI:57706"/>
        <dbReference type="ChEBI" id="CHEBI:57945"/>
        <dbReference type="EC" id="1.2.1.16"/>
    </reaction>
</comment>
<dbReference type="InterPro" id="IPR015590">
    <property type="entry name" value="Aldehyde_DH_dom"/>
</dbReference>
<dbReference type="FunFam" id="3.40.605.10:FF:000005">
    <property type="entry name" value="Succinate-semialdehyde dehydrogenase I"/>
    <property type="match status" value="1"/>
</dbReference>
<evidence type="ECO:0000256" key="1">
    <source>
        <dbReference type="ARBA" id="ARBA00005176"/>
    </source>
</evidence>
<evidence type="ECO:0000256" key="6">
    <source>
        <dbReference type="ARBA" id="ARBA00052698"/>
    </source>
</evidence>
<dbReference type="RefSeq" id="XP_002171945.1">
    <property type="nucleotide sequence ID" value="XM_002171909.2"/>
</dbReference>
<dbReference type="AlphaFoldDB" id="B6JWA1"/>
<comment type="catalytic activity">
    <reaction evidence="5">
        <text>succinate semialdehyde + NADP(+) + H2O = succinate + NADPH + 2 H(+)</text>
        <dbReference type="Rhea" id="RHEA:13213"/>
        <dbReference type="ChEBI" id="CHEBI:15377"/>
        <dbReference type="ChEBI" id="CHEBI:15378"/>
        <dbReference type="ChEBI" id="CHEBI:30031"/>
        <dbReference type="ChEBI" id="CHEBI:57706"/>
        <dbReference type="ChEBI" id="CHEBI:57783"/>
        <dbReference type="ChEBI" id="CHEBI:58349"/>
        <dbReference type="EC" id="1.2.1.16"/>
    </reaction>
</comment>
<evidence type="ECO:0000256" key="2">
    <source>
        <dbReference type="ARBA" id="ARBA00009986"/>
    </source>
</evidence>
<dbReference type="GeneID" id="7050711"/>
<dbReference type="JaponicusDB" id="SJAG_00674">
    <property type="gene designation" value="ssd2"/>
</dbReference>
<feature type="domain" description="Aldehyde dehydrogenase" evidence="10">
    <location>
        <begin position="32"/>
        <end position="493"/>
    </location>
</feature>
<evidence type="ECO:0000256" key="8">
    <source>
        <dbReference type="PROSITE-ProRule" id="PRU10007"/>
    </source>
</evidence>
<evidence type="ECO:0000256" key="9">
    <source>
        <dbReference type="RuleBase" id="RU003345"/>
    </source>
</evidence>
<evidence type="ECO:0000256" key="3">
    <source>
        <dbReference type="ARBA" id="ARBA00011881"/>
    </source>
</evidence>
<dbReference type="GO" id="GO:0005739">
    <property type="term" value="C:mitochondrion"/>
    <property type="evidence" value="ECO:0007669"/>
    <property type="project" value="UniProtKB-ARBA"/>
</dbReference>
<keyword evidence="13" id="KW-1185">Reference proteome</keyword>
<dbReference type="InterPro" id="IPR016160">
    <property type="entry name" value="Ald_DH_CS_CYS"/>
</dbReference>
<dbReference type="InterPro" id="IPR029510">
    <property type="entry name" value="Ald_DH_CS_GLU"/>
</dbReference>
<feature type="active site" evidence="8">
    <location>
        <position position="270"/>
    </location>
</feature>